<evidence type="ECO:0000313" key="1">
    <source>
        <dbReference type="EMBL" id="OMO66839.1"/>
    </source>
</evidence>
<dbReference type="Proteomes" id="UP000188268">
    <property type="component" value="Unassembled WGS sequence"/>
</dbReference>
<organism evidence="1 2">
    <name type="scientific">Corchorus capsularis</name>
    <name type="common">Jute</name>
    <dbReference type="NCBI Taxonomy" id="210143"/>
    <lineage>
        <taxon>Eukaryota</taxon>
        <taxon>Viridiplantae</taxon>
        <taxon>Streptophyta</taxon>
        <taxon>Embryophyta</taxon>
        <taxon>Tracheophyta</taxon>
        <taxon>Spermatophyta</taxon>
        <taxon>Magnoliopsida</taxon>
        <taxon>eudicotyledons</taxon>
        <taxon>Gunneridae</taxon>
        <taxon>Pentapetalae</taxon>
        <taxon>rosids</taxon>
        <taxon>malvids</taxon>
        <taxon>Malvales</taxon>
        <taxon>Malvaceae</taxon>
        <taxon>Grewioideae</taxon>
        <taxon>Apeibeae</taxon>
        <taxon>Corchorus</taxon>
    </lineage>
</organism>
<keyword evidence="2" id="KW-1185">Reference proteome</keyword>
<proteinExistence type="predicted"/>
<sequence length="42" mass="4505">MVKILIDRGALADLDQLQPDNVASALADLDQLQPDNVARCNA</sequence>
<reference evidence="1 2" key="1">
    <citation type="submission" date="2013-09" db="EMBL/GenBank/DDBJ databases">
        <title>Corchorus capsularis genome sequencing.</title>
        <authorList>
            <person name="Alam M."/>
            <person name="Haque M.S."/>
            <person name="Islam M.S."/>
            <person name="Emdad E.M."/>
            <person name="Islam M.M."/>
            <person name="Ahmed B."/>
            <person name="Halim A."/>
            <person name="Hossen Q.M.M."/>
            <person name="Hossain M.Z."/>
            <person name="Ahmed R."/>
            <person name="Khan M.M."/>
            <person name="Islam R."/>
            <person name="Rashid M.M."/>
            <person name="Khan S.A."/>
            <person name="Rahman M.S."/>
            <person name="Alam M."/>
        </authorList>
    </citation>
    <scope>NUCLEOTIDE SEQUENCE [LARGE SCALE GENOMIC DNA]</scope>
    <source>
        <strain evidence="2">cv. CVL-1</strain>
        <tissue evidence="1">Whole seedling</tissue>
    </source>
</reference>
<name>A0A1R3H915_COCAP</name>
<dbReference type="EMBL" id="AWWV01012489">
    <property type="protein sequence ID" value="OMO66839.1"/>
    <property type="molecule type" value="Genomic_DNA"/>
</dbReference>
<dbReference type="Gramene" id="OMO66839">
    <property type="protein sequence ID" value="OMO66839"/>
    <property type="gene ID" value="CCACVL1_20971"/>
</dbReference>
<protein>
    <submittedName>
        <fullName evidence="1">Uncharacterized protein</fullName>
    </submittedName>
</protein>
<dbReference type="AlphaFoldDB" id="A0A1R3H915"/>
<comment type="caution">
    <text evidence="1">The sequence shown here is derived from an EMBL/GenBank/DDBJ whole genome shotgun (WGS) entry which is preliminary data.</text>
</comment>
<evidence type="ECO:0000313" key="2">
    <source>
        <dbReference type="Proteomes" id="UP000188268"/>
    </source>
</evidence>
<gene>
    <name evidence="1" type="ORF">CCACVL1_20971</name>
</gene>
<accession>A0A1R3H915</accession>